<dbReference type="Proteomes" id="UP001239111">
    <property type="component" value="Chromosome 1"/>
</dbReference>
<comment type="caution">
    <text evidence="1">The sequence shown here is derived from an EMBL/GenBank/DDBJ whole genome shotgun (WGS) entry which is preliminary data.</text>
</comment>
<dbReference type="EMBL" id="CM056741">
    <property type="protein sequence ID" value="KAJ8682639.1"/>
    <property type="molecule type" value="Genomic_DNA"/>
</dbReference>
<evidence type="ECO:0000313" key="2">
    <source>
        <dbReference type="Proteomes" id="UP001239111"/>
    </source>
</evidence>
<reference evidence="1" key="1">
    <citation type="submission" date="2023-04" db="EMBL/GenBank/DDBJ databases">
        <title>A chromosome-level genome assembly of the parasitoid wasp Eretmocerus hayati.</title>
        <authorList>
            <person name="Zhong Y."/>
            <person name="Liu S."/>
            <person name="Liu Y."/>
        </authorList>
    </citation>
    <scope>NUCLEOTIDE SEQUENCE</scope>
    <source>
        <strain evidence="1">ZJU_SS_LIU_2023</strain>
    </source>
</reference>
<protein>
    <submittedName>
        <fullName evidence="1">Uncharacterized protein</fullName>
    </submittedName>
</protein>
<sequence>MTSLYKLSPYIWISVNLRLGVVLPHRDSCSQSLISCITPFVGVFSHEWVVCCMQASVLRTSIRTGLSLYLPNIHLFPAKSTQERSSMTGMVLRGLGTMGEYFSIVEIR</sequence>
<proteinExistence type="predicted"/>
<accession>A0ACC2PJ60</accession>
<name>A0ACC2PJ60_9HYME</name>
<organism evidence="1 2">
    <name type="scientific">Eretmocerus hayati</name>
    <dbReference type="NCBI Taxonomy" id="131215"/>
    <lineage>
        <taxon>Eukaryota</taxon>
        <taxon>Metazoa</taxon>
        <taxon>Ecdysozoa</taxon>
        <taxon>Arthropoda</taxon>
        <taxon>Hexapoda</taxon>
        <taxon>Insecta</taxon>
        <taxon>Pterygota</taxon>
        <taxon>Neoptera</taxon>
        <taxon>Endopterygota</taxon>
        <taxon>Hymenoptera</taxon>
        <taxon>Apocrita</taxon>
        <taxon>Proctotrupomorpha</taxon>
        <taxon>Chalcidoidea</taxon>
        <taxon>Aphelinidae</taxon>
        <taxon>Aphelininae</taxon>
        <taxon>Eretmocerus</taxon>
    </lineage>
</organism>
<gene>
    <name evidence="1" type="ORF">QAD02_018431</name>
</gene>
<keyword evidence="2" id="KW-1185">Reference proteome</keyword>
<evidence type="ECO:0000313" key="1">
    <source>
        <dbReference type="EMBL" id="KAJ8682639.1"/>
    </source>
</evidence>